<dbReference type="AlphaFoldDB" id="A0A2R6XLZ9"/>
<evidence type="ECO:0000313" key="3">
    <source>
        <dbReference type="Proteomes" id="UP000244005"/>
    </source>
</evidence>
<name>A0A2R6XLZ9_MARPO</name>
<dbReference type="Proteomes" id="UP000244005">
    <property type="component" value="Unassembled WGS sequence"/>
</dbReference>
<keyword evidence="1" id="KW-0732">Signal</keyword>
<evidence type="ECO:0000313" key="2">
    <source>
        <dbReference type="EMBL" id="PTQ47133.1"/>
    </source>
</evidence>
<proteinExistence type="predicted"/>
<dbReference type="EMBL" id="KZ772681">
    <property type="protein sequence ID" value="PTQ47133.1"/>
    <property type="molecule type" value="Genomic_DNA"/>
</dbReference>
<feature type="chain" id="PRO_5015335218" evidence="1">
    <location>
        <begin position="21"/>
        <end position="233"/>
    </location>
</feature>
<protein>
    <submittedName>
        <fullName evidence="2">Uncharacterized protein</fullName>
    </submittedName>
</protein>
<feature type="signal peptide" evidence="1">
    <location>
        <begin position="1"/>
        <end position="20"/>
    </location>
</feature>
<sequence>MKLRLPLFLLLSACLPACLPRPLDGKSFLTGGCEHCQSDPPPLHSMSLAATDRTVTDCGSNPMVRTCGLGQSFPGDLDASLDRELMTRISHVTILTDDWTAGCDRALISRPRSTSQHEACGAHEISSVVLVLCTRLRVDEAKKEEAIHTEGTIGALLLRSCEIGRRLGRRWPKAQGCVKPATARRTKILGHNLEICGRRKVADEQFAGASPQNSRLAISPLLSLAEFQSEGGV</sequence>
<accession>A0A2R6XLZ9</accession>
<keyword evidence="3" id="KW-1185">Reference proteome</keyword>
<reference evidence="3" key="1">
    <citation type="journal article" date="2017" name="Cell">
        <title>Insights into land plant evolution garnered from the Marchantia polymorpha genome.</title>
        <authorList>
            <person name="Bowman J.L."/>
            <person name="Kohchi T."/>
            <person name="Yamato K.T."/>
            <person name="Jenkins J."/>
            <person name="Shu S."/>
            <person name="Ishizaki K."/>
            <person name="Yamaoka S."/>
            <person name="Nishihama R."/>
            <person name="Nakamura Y."/>
            <person name="Berger F."/>
            <person name="Adam C."/>
            <person name="Aki S.S."/>
            <person name="Althoff F."/>
            <person name="Araki T."/>
            <person name="Arteaga-Vazquez M.A."/>
            <person name="Balasubrmanian S."/>
            <person name="Barry K."/>
            <person name="Bauer D."/>
            <person name="Boehm C.R."/>
            <person name="Briginshaw L."/>
            <person name="Caballero-Perez J."/>
            <person name="Catarino B."/>
            <person name="Chen F."/>
            <person name="Chiyoda S."/>
            <person name="Chovatia M."/>
            <person name="Davies K.M."/>
            <person name="Delmans M."/>
            <person name="Demura T."/>
            <person name="Dierschke T."/>
            <person name="Dolan L."/>
            <person name="Dorantes-Acosta A.E."/>
            <person name="Eklund D.M."/>
            <person name="Florent S.N."/>
            <person name="Flores-Sandoval E."/>
            <person name="Fujiyama A."/>
            <person name="Fukuzawa H."/>
            <person name="Galik B."/>
            <person name="Grimanelli D."/>
            <person name="Grimwood J."/>
            <person name="Grossniklaus U."/>
            <person name="Hamada T."/>
            <person name="Haseloff J."/>
            <person name="Hetherington A.J."/>
            <person name="Higo A."/>
            <person name="Hirakawa Y."/>
            <person name="Hundley H.N."/>
            <person name="Ikeda Y."/>
            <person name="Inoue K."/>
            <person name="Inoue S.I."/>
            <person name="Ishida S."/>
            <person name="Jia Q."/>
            <person name="Kakita M."/>
            <person name="Kanazawa T."/>
            <person name="Kawai Y."/>
            <person name="Kawashima T."/>
            <person name="Kennedy M."/>
            <person name="Kinose K."/>
            <person name="Kinoshita T."/>
            <person name="Kohara Y."/>
            <person name="Koide E."/>
            <person name="Komatsu K."/>
            <person name="Kopischke S."/>
            <person name="Kubo M."/>
            <person name="Kyozuka J."/>
            <person name="Lagercrantz U."/>
            <person name="Lin S.S."/>
            <person name="Lindquist E."/>
            <person name="Lipzen A.M."/>
            <person name="Lu C.W."/>
            <person name="De Luna E."/>
            <person name="Martienssen R.A."/>
            <person name="Minamino N."/>
            <person name="Mizutani M."/>
            <person name="Mizutani M."/>
            <person name="Mochizuki N."/>
            <person name="Monte I."/>
            <person name="Mosher R."/>
            <person name="Nagasaki H."/>
            <person name="Nakagami H."/>
            <person name="Naramoto S."/>
            <person name="Nishitani K."/>
            <person name="Ohtani M."/>
            <person name="Okamoto T."/>
            <person name="Okumura M."/>
            <person name="Phillips J."/>
            <person name="Pollak B."/>
            <person name="Reinders A."/>
            <person name="Rovekamp M."/>
            <person name="Sano R."/>
            <person name="Sawa S."/>
            <person name="Schmid M.W."/>
            <person name="Shirakawa M."/>
            <person name="Solano R."/>
            <person name="Spunde A."/>
            <person name="Suetsugu N."/>
            <person name="Sugano S."/>
            <person name="Sugiyama A."/>
            <person name="Sun R."/>
            <person name="Suzuki Y."/>
            <person name="Takenaka M."/>
            <person name="Takezawa D."/>
            <person name="Tomogane H."/>
            <person name="Tsuzuki M."/>
            <person name="Ueda T."/>
            <person name="Umeda M."/>
            <person name="Ward J.M."/>
            <person name="Watanabe Y."/>
            <person name="Yazaki K."/>
            <person name="Yokoyama R."/>
            <person name="Yoshitake Y."/>
            <person name="Yotsui I."/>
            <person name="Zachgo S."/>
            <person name="Schmutz J."/>
        </authorList>
    </citation>
    <scope>NUCLEOTIDE SEQUENCE [LARGE SCALE GENOMIC DNA]</scope>
    <source>
        <strain evidence="3">Tak-1</strain>
    </source>
</reference>
<gene>
    <name evidence="2" type="ORF">MARPO_0009s0211</name>
</gene>
<organism evidence="2 3">
    <name type="scientific">Marchantia polymorpha</name>
    <name type="common">Common liverwort</name>
    <name type="synonym">Marchantia aquatica</name>
    <dbReference type="NCBI Taxonomy" id="3197"/>
    <lineage>
        <taxon>Eukaryota</taxon>
        <taxon>Viridiplantae</taxon>
        <taxon>Streptophyta</taxon>
        <taxon>Embryophyta</taxon>
        <taxon>Marchantiophyta</taxon>
        <taxon>Marchantiopsida</taxon>
        <taxon>Marchantiidae</taxon>
        <taxon>Marchantiales</taxon>
        <taxon>Marchantiaceae</taxon>
        <taxon>Marchantia</taxon>
    </lineage>
</organism>
<evidence type="ECO:0000256" key="1">
    <source>
        <dbReference type="SAM" id="SignalP"/>
    </source>
</evidence>